<dbReference type="PROSITE" id="PS50850">
    <property type="entry name" value="MFS"/>
    <property type="match status" value="1"/>
</dbReference>
<name>A0ABP7BN65_9ACTN</name>
<comment type="subcellular location">
    <subcellularLocation>
        <location evidence="1">Cell membrane</location>
        <topology evidence="1">Multi-pass membrane protein</topology>
    </subcellularLocation>
</comment>
<keyword evidence="2" id="KW-0813">Transport</keyword>
<evidence type="ECO:0000256" key="2">
    <source>
        <dbReference type="ARBA" id="ARBA00022448"/>
    </source>
</evidence>
<reference evidence="10" key="1">
    <citation type="journal article" date="2019" name="Int. J. Syst. Evol. Microbiol.">
        <title>The Global Catalogue of Microorganisms (GCM) 10K type strain sequencing project: providing services to taxonomists for standard genome sequencing and annotation.</title>
        <authorList>
            <consortium name="The Broad Institute Genomics Platform"/>
            <consortium name="The Broad Institute Genome Sequencing Center for Infectious Disease"/>
            <person name="Wu L."/>
            <person name="Ma J."/>
        </authorList>
    </citation>
    <scope>NUCLEOTIDE SEQUENCE [LARGE SCALE GENOMIC DNA]</scope>
    <source>
        <strain evidence="10">JCM 16904</strain>
    </source>
</reference>
<keyword evidence="4 7" id="KW-0812">Transmembrane</keyword>
<feature type="transmembrane region" description="Helical" evidence="7">
    <location>
        <begin position="225"/>
        <end position="248"/>
    </location>
</feature>
<protein>
    <submittedName>
        <fullName evidence="9">MFS transporter</fullName>
    </submittedName>
</protein>
<feature type="transmembrane region" description="Helical" evidence="7">
    <location>
        <begin position="164"/>
        <end position="189"/>
    </location>
</feature>
<dbReference type="PANTHER" id="PTHR23513:SF6">
    <property type="entry name" value="MAJOR FACILITATOR SUPERFAMILY ASSOCIATED DOMAIN-CONTAINING PROTEIN"/>
    <property type="match status" value="1"/>
</dbReference>
<evidence type="ECO:0000256" key="4">
    <source>
        <dbReference type="ARBA" id="ARBA00022692"/>
    </source>
</evidence>
<feature type="transmembrane region" description="Helical" evidence="7">
    <location>
        <begin position="311"/>
        <end position="331"/>
    </location>
</feature>
<feature type="transmembrane region" description="Helical" evidence="7">
    <location>
        <begin position="254"/>
        <end position="277"/>
    </location>
</feature>
<evidence type="ECO:0000256" key="7">
    <source>
        <dbReference type="SAM" id="Phobius"/>
    </source>
</evidence>
<dbReference type="EMBL" id="BAAAZP010000060">
    <property type="protein sequence ID" value="GAA3665262.1"/>
    <property type="molecule type" value="Genomic_DNA"/>
</dbReference>
<keyword evidence="6 7" id="KW-0472">Membrane</keyword>
<sequence length="405" mass="41125">MIEVMASTPLGPAYHRLWTATALSNFGDGIRSAALPLLAASITTDPVLVAGVAVAGQLPWLLLGLAAGALVDRFDQRRLAVLVDCGRTVALGALIVAAATGNATVAWIYAVAFLCGVGETLRDTATATLLPPLVADTDLERANGRLVNAEVAGNELIGPPVGGYLFGVAVVLPFAVNGGVLALAAALIFSLPNVFAPARDGERKGRIWGDTVAGLRWLAGQRRMLTLTLLSGLFAFADSMWFVVLVLYVQQVLLLPAAAYGLLVGVGALGGLAGGFLAGRIARATGPAVALAGCFAAGAVGQLLLGLTSEVVVAGLGLVVTSGAFGVWAVVARTLRQRSTPRELLGRVTSSATTVVMTASPLGALIGGLIGAEFGLRAPILIGVPALAVGACVAYAVLRDKPRSP</sequence>
<keyword evidence="5 7" id="KW-1133">Transmembrane helix</keyword>
<proteinExistence type="predicted"/>
<feature type="transmembrane region" description="Helical" evidence="7">
    <location>
        <begin position="352"/>
        <end position="372"/>
    </location>
</feature>
<feature type="transmembrane region" description="Helical" evidence="7">
    <location>
        <begin position="91"/>
        <end position="114"/>
    </location>
</feature>
<dbReference type="Gene3D" id="1.20.1250.20">
    <property type="entry name" value="MFS general substrate transporter like domains"/>
    <property type="match status" value="1"/>
</dbReference>
<evidence type="ECO:0000256" key="5">
    <source>
        <dbReference type="ARBA" id="ARBA00022989"/>
    </source>
</evidence>
<evidence type="ECO:0000313" key="10">
    <source>
        <dbReference type="Proteomes" id="UP001500902"/>
    </source>
</evidence>
<dbReference type="CDD" id="cd06173">
    <property type="entry name" value="MFS_MefA_like"/>
    <property type="match status" value="1"/>
</dbReference>
<dbReference type="Proteomes" id="UP001500902">
    <property type="component" value="Unassembled WGS sequence"/>
</dbReference>
<feature type="transmembrane region" description="Helical" evidence="7">
    <location>
        <begin position="47"/>
        <end position="71"/>
    </location>
</feature>
<gene>
    <name evidence="9" type="ORF">GCM10022224_032000</name>
</gene>
<dbReference type="Pfam" id="PF05977">
    <property type="entry name" value="MFS_3"/>
    <property type="match status" value="1"/>
</dbReference>
<feature type="transmembrane region" description="Helical" evidence="7">
    <location>
        <begin position="284"/>
        <end position="305"/>
    </location>
</feature>
<dbReference type="SUPFAM" id="SSF103473">
    <property type="entry name" value="MFS general substrate transporter"/>
    <property type="match status" value="1"/>
</dbReference>
<dbReference type="PANTHER" id="PTHR23513">
    <property type="entry name" value="INTEGRAL MEMBRANE EFFLUX PROTEIN-RELATED"/>
    <property type="match status" value="1"/>
</dbReference>
<accession>A0ABP7BN65</accession>
<evidence type="ECO:0000256" key="1">
    <source>
        <dbReference type="ARBA" id="ARBA00004651"/>
    </source>
</evidence>
<feature type="transmembrane region" description="Helical" evidence="7">
    <location>
        <begin position="378"/>
        <end position="398"/>
    </location>
</feature>
<organism evidence="9 10">
    <name type="scientific">Nonomuraea antimicrobica</name>
    <dbReference type="NCBI Taxonomy" id="561173"/>
    <lineage>
        <taxon>Bacteria</taxon>
        <taxon>Bacillati</taxon>
        <taxon>Actinomycetota</taxon>
        <taxon>Actinomycetes</taxon>
        <taxon>Streptosporangiales</taxon>
        <taxon>Streptosporangiaceae</taxon>
        <taxon>Nonomuraea</taxon>
    </lineage>
</organism>
<keyword evidence="10" id="KW-1185">Reference proteome</keyword>
<feature type="domain" description="Major facilitator superfamily (MFS) profile" evidence="8">
    <location>
        <begin position="1"/>
        <end position="403"/>
    </location>
</feature>
<evidence type="ECO:0000256" key="3">
    <source>
        <dbReference type="ARBA" id="ARBA00022475"/>
    </source>
</evidence>
<dbReference type="InterPro" id="IPR010290">
    <property type="entry name" value="TM_effector"/>
</dbReference>
<evidence type="ECO:0000259" key="8">
    <source>
        <dbReference type="PROSITE" id="PS50850"/>
    </source>
</evidence>
<evidence type="ECO:0000256" key="6">
    <source>
        <dbReference type="ARBA" id="ARBA00023136"/>
    </source>
</evidence>
<dbReference type="InterPro" id="IPR020846">
    <property type="entry name" value="MFS_dom"/>
</dbReference>
<evidence type="ECO:0000313" key="9">
    <source>
        <dbReference type="EMBL" id="GAA3665262.1"/>
    </source>
</evidence>
<comment type="caution">
    <text evidence="9">The sequence shown here is derived from an EMBL/GenBank/DDBJ whole genome shotgun (WGS) entry which is preliminary data.</text>
</comment>
<dbReference type="InterPro" id="IPR036259">
    <property type="entry name" value="MFS_trans_sf"/>
</dbReference>
<keyword evidence="3" id="KW-1003">Cell membrane</keyword>